<feature type="transmembrane region" description="Helical" evidence="7">
    <location>
        <begin position="294"/>
        <end position="316"/>
    </location>
</feature>
<feature type="domain" description="MacB-like periplasmic core" evidence="9">
    <location>
        <begin position="20"/>
        <end position="198"/>
    </location>
</feature>
<dbReference type="Pfam" id="PF12704">
    <property type="entry name" value="MacB_PCD"/>
    <property type="match status" value="1"/>
</dbReference>
<proteinExistence type="inferred from homology"/>
<accession>A0ABS4EB98</accession>
<dbReference type="Proteomes" id="UP000767291">
    <property type="component" value="Unassembled WGS sequence"/>
</dbReference>
<dbReference type="InterPro" id="IPR050250">
    <property type="entry name" value="Macrolide_Exporter_MacB"/>
</dbReference>
<keyword evidence="3 7" id="KW-0812">Transmembrane</keyword>
<feature type="transmembrane region" description="Helical" evidence="7">
    <location>
        <begin position="778"/>
        <end position="798"/>
    </location>
</feature>
<gene>
    <name evidence="10" type="ORF">J2Z43_001601</name>
</gene>
<sequence length="854" mass="96277">MKNDLNLVFKYIKSYKARSIAIILSIVMGTALIVGVGTLARSAQQADLDLMKRELGIYHVRYKDINSDQLKLIIQNEEIKSIGIESYYASTDVGEKIPINFVYADQNYLKSDSKIVKGRFPQKDHEVVVEAWILNSMGLEPKLNQEITFKLYEKKKTETFKIVGILQDRYKDKSVGRCEMFLSLDTYKGNKIGANVEFKEGSEIRKNIDDLSNMIMVDKKDNVGINGMLVDSVSNNGAIDNESRNTAISVSIFAAFVIYSIYSISVYQRIRDYGMLRAIGATNTRIFKMMLYELLLLSSFAMPIGILIGMAGAQIFNKLSGNVQFYGALKTTPFIIPINVIILSVGCTLLLVFMISLFTFMKIRRISPVEAIRRNFGSNKNIKISKLVTIIGRNLDITKSISFKNIFRNKVGFIIIILSMSIGGLMIIKTDYAFSRGDKMKEVSNMETFMNGDFVLSANGAIDQNSGIDASQVKKIEEIKGISEVKAAKIFYTRMVANKKDILEPNYFKNREKGMYTKKVLDGLLMNDKDSDNILIKQKLKGFNTSMLNSLSKYLVEGKIDVNKMKNNNTAIVYNPYVVEPYKGRSDVVNHNTGKPLMDIKIGDTIKVKMPKGKADPEVYWKGQDNYEYEEFEFTVGGIVDYPYADDNLYTSESVDVIVSDNYLSSLTDVNNYSIIYANMDKGADRKSINTQLGKISGKQTGVLTIDIAKDKENSQKMALKSKIYNYGIVAVIFVISMFNIINSISYSLTSRTSEFGMLRAVGLEENNFKNMITYEGILYGIISSLVVTVLGLIMQLRMYKTYGFEQYGMEFAINYKIYLILIALNVIIGLLATYIPARKIKKVDIVESINIVE</sequence>
<protein>
    <submittedName>
        <fullName evidence="10">ABC-type antimicrobial peptide transport system permease subunit</fullName>
    </submittedName>
</protein>
<evidence type="ECO:0000259" key="8">
    <source>
        <dbReference type="Pfam" id="PF02687"/>
    </source>
</evidence>
<dbReference type="Pfam" id="PF02687">
    <property type="entry name" value="FtsX"/>
    <property type="match status" value="2"/>
</dbReference>
<evidence type="ECO:0000256" key="1">
    <source>
        <dbReference type="ARBA" id="ARBA00004651"/>
    </source>
</evidence>
<feature type="transmembrane region" description="Helical" evidence="7">
    <location>
        <begin position="247"/>
        <end position="267"/>
    </location>
</feature>
<evidence type="ECO:0000256" key="7">
    <source>
        <dbReference type="SAM" id="Phobius"/>
    </source>
</evidence>
<name>A0ABS4EB98_9FIRM</name>
<keyword evidence="11" id="KW-1185">Reference proteome</keyword>
<comment type="caution">
    <text evidence="10">The sequence shown here is derived from an EMBL/GenBank/DDBJ whole genome shotgun (WGS) entry which is preliminary data.</text>
</comment>
<evidence type="ECO:0000256" key="5">
    <source>
        <dbReference type="ARBA" id="ARBA00023136"/>
    </source>
</evidence>
<evidence type="ECO:0000256" key="6">
    <source>
        <dbReference type="ARBA" id="ARBA00038076"/>
    </source>
</evidence>
<evidence type="ECO:0000256" key="4">
    <source>
        <dbReference type="ARBA" id="ARBA00022989"/>
    </source>
</evidence>
<dbReference type="InterPro" id="IPR003838">
    <property type="entry name" value="ABC3_permease_C"/>
</dbReference>
<dbReference type="EMBL" id="JAGGJX010000002">
    <property type="protein sequence ID" value="MBP1855208.1"/>
    <property type="molecule type" value="Genomic_DNA"/>
</dbReference>
<dbReference type="PANTHER" id="PTHR30572">
    <property type="entry name" value="MEMBRANE COMPONENT OF TRANSPORTER-RELATED"/>
    <property type="match status" value="1"/>
</dbReference>
<feature type="transmembrane region" description="Helical" evidence="7">
    <location>
        <begin position="20"/>
        <end position="40"/>
    </location>
</feature>
<keyword evidence="5 7" id="KW-0472">Membrane</keyword>
<evidence type="ECO:0000313" key="11">
    <source>
        <dbReference type="Proteomes" id="UP000767291"/>
    </source>
</evidence>
<evidence type="ECO:0000256" key="2">
    <source>
        <dbReference type="ARBA" id="ARBA00022475"/>
    </source>
</evidence>
<feature type="transmembrane region" description="Helical" evidence="7">
    <location>
        <begin position="818"/>
        <end position="836"/>
    </location>
</feature>
<keyword evidence="4 7" id="KW-1133">Transmembrane helix</keyword>
<feature type="transmembrane region" description="Helical" evidence="7">
    <location>
        <begin position="336"/>
        <end position="360"/>
    </location>
</feature>
<comment type="subcellular location">
    <subcellularLocation>
        <location evidence="1">Cell membrane</location>
        <topology evidence="1">Multi-pass membrane protein</topology>
    </subcellularLocation>
</comment>
<keyword evidence="2" id="KW-1003">Cell membrane</keyword>
<dbReference type="InterPro" id="IPR025857">
    <property type="entry name" value="MacB_PCD"/>
</dbReference>
<evidence type="ECO:0000259" key="9">
    <source>
        <dbReference type="Pfam" id="PF12704"/>
    </source>
</evidence>
<dbReference type="PANTHER" id="PTHR30572:SF4">
    <property type="entry name" value="ABC TRANSPORTER PERMEASE YTRF"/>
    <property type="match status" value="1"/>
</dbReference>
<evidence type="ECO:0000256" key="3">
    <source>
        <dbReference type="ARBA" id="ARBA00022692"/>
    </source>
</evidence>
<dbReference type="RefSeq" id="WP_209456661.1">
    <property type="nucleotide sequence ID" value="NZ_BAAACS010000002.1"/>
</dbReference>
<feature type="domain" description="ABC3 transporter permease C-terminal" evidence="8">
    <location>
        <begin position="248"/>
        <end position="368"/>
    </location>
</feature>
<feature type="transmembrane region" description="Helical" evidence="7">
    <location>
        <begin position="411"/>
        <end position="428"/>
    </location>
</feature>
<reference evidence="10 11" key="1">
    <citation type="submission" date="2021-03" db="EMBL/GenBank/DDBJ databases">
        <title>Genomic Encyclopedia of Type Strains, Phase IV (KMG-IV): sequencing the most valuable type-strain genomes for metagenomic binning, comparative biology and taxonomic classification.</title>
        <authorList>
            <person name="Goeker M."/>
        </authorList>
    </citation>
    <scope>NUCLEOTIDE SEQUENCE [LARGE SCALE GENOMIC DNA]</scope>
    <source>
        <strain evidence="10 11">DSM 1289</strain>
    </source>
</reference>
<feature type="domain" description="ABC3 transporter permease C-terminal" evidence="8">
    <location>
        <begin position="729"/>
        <end position="845"/>
    </location>
</feature>
<organism evidence="10 11">
    <name type="scientific">Metaclostridioides mangenotii</name>
    <dbReference type="NCBI Taxonomy" id="1540"/>
    <lineage>
        <taxon>Bacteria</taxon>
        <taxon>Bacillati</taxon>
        <taxon>Bacillota</taxon>
        <taxon>Clostridia</taxon>
        <taxon>Peptostreptococcales</taxon>
        <taxon>Peptostreptococcaceae</taxon>
        <taxon>Metaclostridioides</taxon>
    </lineage>
</organism>
<comment type="similarity">
    <text evidence="6">Belongs to the ABC-4 integral membrane protein family.</text>
</comment>
<feature type="transmembrane region" description="Helical" evidence="7">
    <location>
        <begin position="724"/>
        <end position="742"/>
    </location>
</feature>
<evidence type="ECO:0000313" key="10">
    <source>
        <dbReference type="EMBL" id="MBP1855208.1"/>
    </source>
</evidence>